<evidence type="ECO:0000256" key="2">
    <source>
        <dbReference type="SAM" id="MobiDB-lite"/>
    </source>
</evidence>
<dbReference type="Gene3D" id="3.10.290.10">
    <property type="entry name" value="RNA-binding S4 domain"/>
    <property type="match status" value="1"/>
</dbReference>
<proteinExistence type="predicted"/>
<dbReference type="SMART" id="SM00363">
    <property type="entry name" value="S4"/>
    <property type="match status" value="1"/>
</dbReference>
<dbReference type="GO" id="GO:0003723">
    <property type="term" value="F:RNA binding"/>
    <property type="evidence" value="ECO:0007669"/>
    <property type="project" value="UniProtKB-KW"/>
</dbReference>
<evidence type="ECO:0000313" key="4">
    <source>
        <dbReference type="EMBL" id="KIQ05854.1"/>
    </source>
</evidence>
<accession>A0A0D0L7H3</accession>
<comment type="caution">
    <text evidence="4">The sequence shown here is derived from an EMBL/GenBank/DDBJ whole genome shotgun (WGS) entry which is preliminary data.</text>
</comment>
<gene>
    <name evidence="4" type="ORF">RU07_00235</name>
</gene>
<dbReference type="Proteomes" id="UP000035017">
    <property type="component" value="Unassembled WGS sequence"/>
</dbReference>
<dbReference type="InterPro" id="IPR036986">
    <property type="entry name" value="S4_RNA-bd_sf"/>
</dbReference>
<dbReference type="InterPro" id="IPR002942">
    <property type="entry name" value="S4_RNA-bd"/>
</dbReference>
<sequence length="138" mass="15757">MGEKQQPHDAGRQRLDKWLFFARMIKSRSLAQSYIQSGNVRINGNPIRQSSHLLKTGDRLELSFERSTRILVVLASGERRGPYEEAKLLYDDQTPPPVPSDRFTPLEQAMREPGSGRPTKKERRALDKFISDSGEGFK</sequence>
<organism evidence="4 5">
    <name type="scientific">Agrobacterium tumefaciens</name>
    <dbReference type="NCBI Taxonomy" id="358"/>
    <lineage>
        <taxon>Bacteria</taxon>
        <taxon>Pseudomonadati</taxon>
        <taxon>Pseudomonadota</taxon>
        <taxon>Alphaproteobacteria</taxon>
        <taxon>Hyphomicrobiales</taxon>
        <taxon>Rhizobiaceae</taxon>
        <taxon>Rhizobium/Agrobacterium group</taxon>
        <taxon>Agrobacterium</taxon>
        <taxon>Agrobacterium tumefaciens complex</taxon>
    </lineage>
</organism>
<protein>
    <submittedName>
        <fullName evidence="4">RNA-binding protein S4</fullName>
    </submittedName>
</protein>
<reference evidence="4 5" key="1">
    <citation type="submission" date="2014-12" db="EMBL/GenBank/DDBJ databases">
        <title>16Stimator: statistical estimation of ribosomal gene copy numbers from draft genome assemblies.</title>
        <authorList>
            <person name="Perisin M.A."/>
            <person name="Vetter M."/>
            <person name="Gilbert J.A."/>
            <person name="Bergelson J."/>
        </authorList>
    </citation>
    <scope>NUCLEOTIDE SEQUENCE [LARGE SCALE GENOMIC DNA]</scope>
    <source>
        <strain evidence="4 5">MEJ076</strain>
    </source>
</reference>
<feature type="domain" description="RNA-binding S4" evidence="3">
    <location>
        <begin position="13"/>
        <end position="75"/>
    </location>
</feature>
<dbReference type="EMBL" id="JXQV01000001">
    <property type="protein sequence ID" value="KIQ05854.1"/>
    <property type="molecule type" value="Genomic_DNA"/>
</dbReference>
<evidence type="ECO:0000313" key="5">
    <source>
        <dbReference type="Proteomes" id="UP000035017"/>
    </source>
</evidence>
<keyword evidence="1" id="KW-0694">RNA-binding</keyword>
<evidence type="ECO:0000256" key="1">
    <source>
        <dbReference type="PROSITE-ProRule" id="PRU00182"/>
    </source>
</evidence>
<dbReference type="SUPFAM" id="SSF55174">
    <property type="entry name" value="Alpha-L RNA-binding motif"/>
    <property type="match status" value="1"/>
</dbReference>
<feature type="region of interest" description="Disordered" evidence="2">
    <location>
        <begin position="89"/>
        <end position="138"/>
    </location>
</feature>
<evidence type="ECO:0000259" key="3">
    <source>
        <dbReference type="SMART" id="SM00363"/>
    </source>
</evidence>
<dbReference type="Pfam" id="PF01479">
    <property type="entry name" value="S4"/>
    <property type="match status" value="1"/>
</dbReference>
<dbReference type="CDD" id="cd00165">
    <property type="entry name" value="S4"/>
    <property type="match status" value="1"/>
</dbReference>
<dbReference type="OrthoDB" id="9797176at2"/>
<feature type="compositionally biased region" description="Basic and acidic residues" evidence="2">
    <location>
        <begin position="124"/>
        <end position="138"/>
    </location>
</feature>
<dbReference type="AlphaFoldDB" id="A0A0D0L7H3"/>
<dbReference type="PROSITE" id="PS50889">
    <property type="entry name" value="S4"/>
    <property type="match status" value="1"/>
</dbReference>
<name>A0A0D0L7H3_AGRTU</name>